<keyword evidence="12" id="KW-1185">Reference proteome</keyword>
<keyword evidence="3 8" id="KW-0863">Zinc-finger</keyword>
<keyword evidence="4" id="KW-0862">Zinc</keyword>
<dbReference type="InterPro" id="IPR036236">
    <property type="entry name" value="Znf_C2H2_sf"/>
</dbReference>
<feature type="domain" description="C2H2-type" evidence="9">
    <location>
        <begin position="36"/>
        <end position="63"/>
    </location>
</feature>
<dbReference type="OrthoDB" id="1708403at2759"/>
<dbReference type="GO" id="GO:0008270">
    <property type="term" value="F:zinc ion binding"/>
    <property type="evidence" value="ECO:0007669"/>
    <property type="project" value="UniProtKB-KW"/>
</dbReference>
<dbReference type="STRING" id="35608.A0A2U1PFT8"/>
<proteinExistence type="predicted"/>
<dbReference type="Pfam" id="PF13912">
    <property type="entry name" value="zf-C2H2_6"/>
    <property type="match status" value="1"/>
</dbReference>
<dbReference type="PROSITE" id="PS51126">
    <property type="entry name" value="DILUTE"/>
    <property type="match status" value="1"/>
</dbReference>
<sequence>MDQKVTSKRESNNLILESGKKDNYGYQGISFPQRNFMCNFCNKEYKSPQALGGHMNVHRKDRARLYSSPPSIDDPNPNPKPNPIHVVSQPSSIQFENLLIRCIAQRLEPSNGRPVAACFIYKCLRQWKSFEAEKTNIFDRIIQTIDHDIEANNNKDVLAYWLSNTSTLLVLLQRTFEASETTVGERIEAKNPALLFKNS</sequence>
<keyword evidence="6" id="KW-0804">Transcription</keyword>
<protein>
    <recommendedName>
        <fullName evidence="13">C2H2-type domain-containing protein</fullName>
    </recommendedName>
</protein>
<evidence type="ECO:0000313" key="11">
    <source>
        <dbReference type="EMBL" id="PWA84614.1"/>
    </source>
</evidence>
<evidence type="ECO:0000256" key="2">
    <source>
        <dbReference type="ARBA" id="ARBA00022723"/>
    </source>
</evidence>
<feature type="domain" description="Dilute" evidence="10">
    <location>
        <begin position="139"/>
        <end position="199"/>
    </location>
</feature>
<dbReference type="AlphaFoldDB" id="A0A2U1PFT8"/>
<gene>
    <name evidence="11" type="ORF">CTI12_AA005600</name>
</gene>
<organism evidence="11 12">
    <name type="scientific">Artemisia annua</name>
    <name type="common">Sweet wormwood</name>
    <dbReference type="NCBI Taxonomy" id="35608"/>
    <lineage>
        <taxon>Eukaryota</taxon>
        <taxon>Viridiplantae</taxon>
        <taxon>Streptophyta</taxon>
        <taxon>Embryophyta</taxon>
        <taxon>Tracheophyta</taxon>
        <taxon>Spermatophyta</taxon>
        <taxon>Magnoliopsida</taxon>
        <taxon>eudicotyledons</taxon>
        <taxon>Gunneridae</taxon>
        <taxon>Pentapetalae</taxon>
        <taxon>asterids</taxon>
        <taxon>campanulids</taxon>
        <taxon>Asterales</taxon>
        <taxon>Asteraceae</taxon>
        <taxon>Asteroideae</taxon>
        <taxon>Anthemideae</taxon>
        <taxon>Artemisiinae</taxon>
        <taxon>Artemisia</taxon>
    </lineage>
</organism>
<keyword evidence="5" id="KW-0805">Transcription regulation</keyword>
<evidence type="ECO:0000256" key="7">
    <source>
        <dbReference type="ARBA" id="ARBA00023242"/>
    </source>
</evidence>
<dbReference type="InterPro" id="IPR013087">
    <property type="entry name" value="Znf_C2H2_type"/>
</dbReference>
<dbReference type="GO" id="GO:0005634">
    <property type="term" value="C:nucleus"/>
    <property type="evidence" value="ECO:0007669"/>
    <property type="project" value="UniProtKB-SubCell"/>
</dbReference>
<keyword evidence="2" id="KW-0479">Metal-binding</keyword>
<keyword evidence="7" id="KW-0539">Nucleus</keyword>
<dbReference type="PROSITE" id="PS00028">
    <property type="entry name" value="ZINC_FINGER_C2H2_1"/>
    <property type="match status" value="1"/>
</dbReference>
<evidence type="ECO:0000259" key="10">
    <source>
        <dbReference type="PROSITE" id="PS51126"/>
    </source>
</evidence>
<comment type="caution">
    <text evidence="11">The sequence shown here is derived from an EMBL/GenBank/DDBJ whole genome shotgun (WGS) entry which is preliminary data.</text>
</comment>
<dbReference type="SUPFAM" id="SSF57667">
    <property type="entry name" value="beta-beta-alpha zinc fingers"/>
    <property type="match status" value="1"/>
</dbReference>
<evidence type="ECO:0000256" key="5">
    <source>
        <dbReference type="ARBA" id="ARBA00023015"/>
    </source>
</evidence>
<reference evidence="11 12" key="1">
    <citation type="journal article" date="2018" name="Mol. Plant">
        <title>The genome of Artemisia annua provides insight into the evolution of Asteraceae family and artemisinin biosynthesis.</title>
        <authorList>
            <person name="Shen Q."/>
            <person name="Zhang L."/>
            <person name="Liao Z."/>
            <person name="Wang S."/>
            <person name="Yan T."/>
            <person name="Shi P."/>
            <person name="Liu M."/>
            <person name="Fu X."/>
            <person name="Pan Q."/>
            <person name="Wang Y."/>
            <person name="Lv Z."/>
            <person name="Lu X."/>
            <person name="Zhang F."/>
            <person name="Jiang W."/>
            <person name="Ma Y."/>
            <person name="Chen M."/>
            <person name="Hao X."/>
            <person name="Li L."/>
            <person name="Tang Y."/>
            <person name="Lv G."/>
            <person name="Zhou Y."/>
            <person name="Sun X."/>
            <person name="Brodelius P.E."/>
            <person name="Rose J.K.C."/>
            <person name="Tang K."/>
        </authorList>
    </citation>
    <scope>NUCLEOTIDE SEQUENCE [LARGE SCALE GENOMIC DNA]</scope>
    <source>
        <strain evidence="12">cv. Huhao1</strain>
        <tissue evidence="11">Leaf</tissue>
    </source>
</reference>
<evidence type="ECO:0000256" key="6">
    <source>
        <dbReference type="ARBA" id="ARBA00023163"/>
    </source>
</evidence>
<evidence type="ECO:0000256" key="4">
    <source>
        <dbReference type="ARBA" id="ARBA00022833"/>
    </source>
</evidence>
<evidence type="ECO:0000259" key="9">
    <source>
        <dbReference type="PROSITE" id="PS50157"/>
    </source>
</evidence>
<dbReference type="PANTHER" id="PTHR45801">
    <property type="entry name" value="OS07G0101800 PROTEIN"/>
    <property type="match status" value="1"/>
</dbReference>
<evidence type="ECO:0000256" key="8">
    <source>
        <dbReference type="PROSITE-ProRule" id="PRU00042"/>
    </source>
</evidence>
<dbReference type="PANTHER" id="PTHR45801:SF110">
    <property type="entry name" value="TRANSCRIPTIONAL REGULATOR SUPERMAN"/>
    <property type="match status" value="1"/>
</dbReference>
<evidence type="ECO:0000313" key="12">
    <source>
        <dbReference type="Proteomes" id="UP000245207"/>
    </source>
</evidence>
<dbReference type="PROSITE" id="PS50157">
    <property type="entry name" value="ZINC_FINGER_C2H2_2"/>
    <property type="match status" value="1"/>
</dbReference>
<dbReference type="EMBL" id="PKPP01001211">
    <property type="protein sequence ID" value="PWA84614.1"/>
    <property type="molecule type" value="Genomic_DNA"/>
</dbReference>
<evidence type="ECO:0000256" key="1">
    <source>
        <dbReference type="ARBA" id="ARBA00004123"/>
    </source>
</evidence>
<accession>A0A2U1PFT8</accession>
<evidence type="ECO:0008006" key="13">
    <source>
        <dbReference type="Google" id="ProtNLM"/>
    </source>
</evidence>
<dbReference type="InterPro" id="IPR002710">
    <property type="entry name" value="Dilute_dom"/>
</dbReference>
<dbReference type="Proteomes" id="UP000245207">
    <property type="component" value="Unassembled WGS sequence"/>
</dbReference>
<name>A0A2U1PFT8_ARTAN</name>
<comment type="subcellular location">
    <subcellularLocation>
        <location evidence="1">Nucleus</location>
    </subcellularLocation>
</comment>
<evidence type="ECO:0000256" key="3">
    <source>
        <dbReference type="ARBA" id="ARBA00022771"/>
    </source>
</evidence>
<dbReference type="InterPro" id="IPR052426">
    <property type="entry name" value="Plant_dev_regulator"/>
</dbReference>